<name>A0A3P6A8X9_BRACM</name>
<evidence type="ECO:0000256" key="1">
    <source>
        <dbReference type="SAM" id="MobiDB-lite"/>
    </source>
</evidence>
<sequence length="44" mass="4600">MDYTLATTASRDASPNTGHQAKGNVKPILGCLCACATTNVNHPR</sequence>
<feature type="region of interest" description="Disordered" evidence="1">
    <location>
        <begin position="1"/>
        <end position="21"/>
    </location>
</feature>
<dbReference type="AlphaFoldDB" id="A0A3P6A8X9"/>
<organism evidence="2">
    <name type="scientific">Brassica campestris</name>
    <name type="common">Field mustard</name>
    <dbReference type="NCBI Taxonomy" id="3711"/>
    <lineage>
        <taxon>Eukaryota</taxon>
        <taxon>Viridiplantae</taxon>
        <taxon>Streptophyta</taxon>
        <taxon>Embryophyta</taxon>
        <taxon>Tracheophyta</taxon>
        <taxon>Spermatophyta</taxon>
        <taxon>Magnoliopsida</taxon>
        <taxon>eudicotyledons</taxon>
        <taxon>Gunneridae</taxon>
        <taxon>Pentapetalae</taxon>
        <taxon>rosids</taxon>
        <taxon>malvids</taxon>
        <taxon>Brassicales</taxon>
        <taxon>Brassicaceae</taxon>
        <taxon>Brassiceae</taxon>
        <taxon>Brassica</taxon>
    </lineage>
</organism>
<protein>
    <submittedName>
        <fullName evidence="2">Uncharacterized protein</fullName>
    </submittedName>
</protein>
<reference evidence="2" key="1">
    <citation type="submission" date="2018-11" db="EMBL/GenBank/DDBJ databases">
        <authorList>
            <consortium name="Genoscope - CEA"/>
            <person name="William W."/>
        </authorList>
    </citation>
    <scope>NUCLEOTIDE SEQUENCE</scope>
</reference>
<feature type="compositionally biased region" description="Polar residues" evidence="1">
    <location>
        <begin position="1"/>
        <end position="19"/>
    </location>
</feature>
<gene>
    <name evidence="2" type="ORF">BRAA03T14981Z</name>
</gene>
<proteinExistence type="predicted"/>
<evidence type="ECO:0000313" key="2">
    <source>
        <dbReference type="EMBL" id="VDC83763.1"/>
    </source>
</evidence>
<accession>A0A3P6A8X9</accession>
<dbReference type="EMBL" id="LR031572">
    <property type="protein sequence ID" value="VDC83763.1"/>
    <property type="molecule type" value="Genomic_DNA"/>
</dbReference>